<name>D3Y171_STRPT</name>
<organism evidence="2">
    <name type="scientific">Streptomyces platensis</name>
    <dbReference type="NCBI Taxonomy" id="58346"/>
    <lineage>
        <taxon>Bacteria</taxon>
        <taxon>Bacillati</taxon>
        <taxon>Actinomycetota</taxon>
        <taxon>Actinomycetes</taxon>
        <taxon>Kitasatosporales</taxon>
        <taxon>Streptomycetaceae</taxon>
        <taxon>Streptomyces</taxon>
    </lineage>
</organism>
<evidence type="ECO:0000313" key="2">
    <source>
        <dbReference type="EMBL" id="ADC52835.1"/>
    </source>
</evidence>
<dbReference type="Gene3D" id="3.90.550.10">
    <property type="entry name" value="Spore Coat Polysaccharide Biosynthesis Protein SpsA, Chain A"/>
    <property type="match status" value="1"/>
</dbReference>
<proteinExistence type="predicted"/>
<accession>D3Y171</accession>
<dbReference type="Pfam" id="PF13712">
    <property type="entry name" value="Glyco_tranf_2_5"/>
    <property type="match status" value="1"/>
</dbReference>
<dbReference type="AlphaFoldDB" id="D3Y171"/>
<dbReference type="InterPro" id="IPR059123">
    <property type="entry name" value="StrF_dom"/>
</dbReference>
<reference evidence="2" key="1">
    <citation type="journal article" date="2010" name="Environ. Microbiol.">
        <title>Coevolution of antibiotic production and counter-resistance in soil bacteria.</title>
        <authorList>
            <person name="Laskaris P."/>
            <person name="Tolba S."/>
            <person name="Calvo-Bado L."/>
            <person name="Wellington L."/>
        </authorList>
    </citation>
    <scope>NUCLEOTIDE SEQUENCE</scope>
    <source>
        <strain evidence="2">CR50</strain>
    </source>
</reference>
<sequence length="284" mass="32109">MSIVIGYGVCVGPSTLFERSCLPGIERVRTPGSPVFTMRNQRSLFSAYNAMFDQAAANSDITGLVMLHDDVELRKNPAEVAQAVFEDDSVGMLGSVGGSDTVSLAWWNEKETRRGRVTDYDKVHDYGSDRYEVHAVDDVILCVNRWTIENIRFPEGHYRGFEGLGVILATLVRAAGKRVLVQDLQDVMHHNDGRGFNGLKDWRHNELRWQREYFDLSPLERLGNHLERLTIPTVPLRLAARRLAMRAAGRSHQVSDGETGDPVIDELVGGWYRRCKRLRGRMLV</sequence>
<protein>
    <submittedName>
        <fullName evidence="2">StrF</fullName>
    </submittedName>
</protein>
<dbReference type="SUPFAM" id="SSF53448">
    <property type="entry name" value="Nucleotide-diphospho-sugar transferases"/>
    <property type="match status" value="1"/>
</dbReference>
<feature type="domain" description="Streptomycin biosynthesis protein StrF" evidence="1">
    <location>
        <begin position="13"/>
        <end position="187"/>
    </location>
</feature>
<dbReference type="InterPro" id="IPR029044">
    <property type="entry name" value="Nucleotide-diphossugar_trans"/>
</dbReference>
<evidence type="ECO:0000259" key="1">
    <source>
        <dbReference type="Pfam" id="PF13712"/>
    </source>
</evidence>
<gene>
    <name evidence="2" type="primary">strF</name>
</gene>
<dbReference type="EMBL" id="GU384160">
    <property type="protein sequence ID" value="ADC52835.1"/>
    <property type="molecule type" value="Genomic_DNA"/>
</dbReference>